<reference evidence="6" key="1">
    <citation type="submission" date="2021-12" db="EMBL/GenBank/DDBJ databases">
        <title>Convergent genome expansion in fungi linked to evolution of root-endophyte symbiosis.</title>
        <authorList>
            <consortium name="DOE Joint Genome Institute"/>
            <person name="Ke Y.-H."/>
            <person name="Bonito G."/>
            <person name="Liao H.-L."/>
            <person name="Looney B."/>
            <person name="Rojas-Flechas A."/>
            <person name="Nash J."/>
            <person name="Hameed K."/>
            <person name="Schadt C."/>
            <person name="Martin F."/>
            <person name="Crous P.W."/>
            <person name="Miettinen O."/>
            <person name="Magnuson J.K."/>
            <person name="Labbe J."/>
            <person name="Jacobson D."/>
            <person name="Doktycz M.J."/>
            <person name="Veneault-Fourrey C."/>
            <person name="Kuo A."/>
            <person name="Mondo S."/>
            <person name="Calhoun S."/>
            <person name="Riley R."/>
            <person name="Ohm R."/>
            <person name="LaButti K."/>
            <person name="Andreopoulos B."/>
            <person name="Pangilinan J."/>
            <person name="Nolan M."/>
            <person name="Tritt A."/>
            <person name="Clum A."/>
            <person name="Lipzen A."/>
            <person name="Daum C."/>
            <person name="Barry K."/>
            <person name="Grigoriev I.V."/>
            <person name="Vilgalys R."/>
        </authorList>
    </citation>
    <scope>NUCLEOTIDE SEQUENCE</scope>
    <source>
        <strain evidence="6">PMI_201</strain>
    </source>
</reference>
<proteinExistence type="predicted"/>
<feature type="domain" description="FAD-binding" evidence="5">
    <location>
        <begin position="4"/>
        <end position="351"/>
    </location>
</feature>
<dbReference type="AlphaFoldDB" id="A0AAD4KJ13"/>
<dbReference type="PANTHER" id="PTHR43004">
    <property type="entry name" value="TRK SYSTEM POTASSIUM UPTAKE PROTEIN"/>
    <property type="match status" value="1"/>
</dbReference>
<keyword evidence="2" id="KW-0285">Flavoprotein</keyword>
<dbReference type="Gene3D" id="3.40.30.120">
    <property type="match status" value="1"/>
</dbReference>
<dbReference type="InterPro" id="IPR050641">
    <property type="entry name" value="RIFMO-like"/>
</dbReference>
<evidence type="ECO:0000256" key="1">
    <source>
        <dbReference type="ARBA" id="ARBA00001974"/>
    </source>
</evidence>
<keyword evidence="7" id="KW-1185">Reference proteome</keyword>
<organism evidence="6 7">
    <name type="scientific">Talaromyces proteolyticus</name>
    <dbReference type="NCBI Taxonomy" id="1131652"/>
    <lineage>
        <taxon>Eukaryota</taxon>
        <taxon>Fungi</taxon>
        <taxon>Dikarya</taxon>
        <taxon>Ascomycota</taxon>
        <taxon>Pezizomycotina</taxon>
        <taxon>Eurotiomycetes</taxon>
        <taxon>Eurotiomycetidae</taxon>
        <taxon>Eurotiales</taxon>
        <taxon>Trichocomaceae</taxon>
        <taxon>Talaromyces</taxon>
        <taxon>Talaromyces sect. Bacilispori</taxon>
    </lineage>
</organism>
<dbReference type="GO" id="GO:0071949">
    <property type="term" value="F:FAD binding"/>
    <property type="evidence" value="ECO:0007669"/>
    <property type="project" value="InterPro"/>
</dbReference>
<dbReference type="GeneID" id="70251738"/>
<keyword evidence="4" id="KW-0560">Oxidoreductase</keyword>
<protein>
    <submittedName>
        <fullName evidence="6">FAD binding domain-containing protein</fullName>
    </submittedName>
</protein>
<dbReference type="EMBL" id="JAJTJA010000010">
    <property type="protein sequence ID" value="KAH8692794.1"/>
    <property type="molecule type" value="Genomic_DNA"/>
</dbReference>
<dbReference type="PANTHER" id="PTHR43004:SF19">
    <property type="entry name" value="BINDING MONOOXYGENASE, PUTATIVE (JCVI)-RELATED"/>
    <property type="match status" value="1"/>
</dbReference>
<accession>A0AAD4KJ13</accession>
<dbReference type="Gene3D" id="3.50.50.60">
    <property type="entry name" value="FAD/NAD(P)-binding domain"/>
    <property type="match status" value="1"/>
</dbReference>
<comment type="caution">
    <text evidence="6">The sequence shown here is derived from an EMBL/GenBank/DDBJ whole genome shotgun (WGS) entry which is preliminary data.</text>
</comment>
<evidence type="ECO:0000256" key="3">
    <source>
        <dbReference type="ARBA" id="ARBA00022827"/>
    </source>
</evidence>
<dbReference type="GO" id="GO:0016709">
    <property type="term" value="F:oxidoreductase activity, acting on paired donors, with incorporation or reduction of molecular oxygen, NAD(P)H as one donor, and incorporation of one atom of oxygen"/>
    <property type="evidence" value="ECO:0007669"/>
    <property type="project" value="UniProtKB-ARBA"/>
</dbReference>
<evidence type="ECO:0000313" key="6">
    <source>
        <dbReference type="EMBL" id="KAH8692794.1"/>
    </source>
</evidence>
<comment type="cofactor">
    <cofactor evidence="1">
        <name>FAD</name>
        <dbReference type="ChEBI" id="CHEBI:57692"/>
    </cofactor>
</comment>
<dbReference type="InterPro" id="IPR002938">
    <property type="entry name" value="FAD-bd"/>
</dbReference>
<dbReference type="Pfam" id="PF21274">
    <property type="entry name" value="Rng_hyd_C"/>
    <property type="match status" value="1"/>
</dbReference>
<dbReference type="PRINTS" id="PR00420">
    <property type="entry name" value="RNGMNOXGNASE"/>
</dbReference>
<dbReference type="Gene3D" id="3.30.70.2450">
    <property type="match status" value="1"/>
</dbReference>
<gene>
    <name evidence="6" type="ORF">BGW36DRAFT_436554</name>
</gene>
<dbReference type="Pfam" id="PF01494">
    <property type="entry name" value="FAD_binding_3"/>
    <property type="match status" value="1"/>
</dbReference>
<keyword evidence="3" id="KW-0274">FAD</keyword>
<evidence type="ECO:0000259" key="5">
    <source>
        <dbReference type="Pfam" id="PF01494"/>
    </source>
</evidence>
<dbReference type="SUPFAM" id="SSF51905">
    <property type="entry name" value="FAD/NAD(P)-binding domain"/>
    <property type="match status" value="1"/>
</dbReference>
<evidence type="ECO:0000256" key="4">
    <source>
        <dbReference type="ARBA" id="ARBA00023002"/>
    </source>
</evidence>
<dbReference type="RefSeq" id="XP_046068667.1">
    <property type="nucleotide sequence ID" value="XM_046221451.1"/>
</dbReference>
<evidence type="ECO:0000256" key="2">
    <source>
        <dbReference type="ARBA" id="ARBA00022630"/>
    </source>
</evidence>
<evidence type="ECO:0000313" key="7">
    <source>
        <dbReference type="Proteomes" id="UP001201262"/>
    </source>
</evidence>
<name>A0AAD4KJ13_9EURO</name>
<sequence length="542" mass="59269">MISADVLVVGSGPVGLWVAFELRRAGVDVLVVDSISARDSRNKASKALVTSASTLEIFHLRNVVDQFLNQGIVQSATHFAGLDTLLKLNENVLGTKYSHGLIIPQSRIENILLDLCETAGVRFEWGLEFCGIEQTPDEVVATADRKAVVTDDQSSTVRIRASWLVGCDGTHSKVRQASGIAFEGTPSLFTGMLADVRITQPVPLGYKMSASHSGGAMVVPLGDGIHHRVIGILKGSREKPPSEPLSMNEILECLRDTFGSDIGAHSPIWLSRFGSACRTAQSFRDRRVFLAGDAAHQLFPAGGQGLNIGFQDATNLAWKLSWALKGDLKSLASYERVLTSYSDERRTVVLDTLSNIQAQALLVSADSEPVYAMRKVFAEAIRESEQLNTLWARRISGFGEPSEPFTKTGNTSSNELIGTRLSHLILKDNPEIKAQAFHQLLSAILQHRFVLILRSENESQGTPDTATKAKQALRKMVDSKWEKYTTVVECATQASHAKWVGILAVLIRPDSYIAWVGSTSQAEDELLGSLEMELKWWCGSHS</sequence>
<dbReference type="InterPro" id="IPR036188">
    <property type="entry name" value="FAD/NAD-bd_sf"/>
</dbReference>
<dbReference type="Proteomes" id="UP001201262">
    <property type="component" value="Unassembled WGS sequence"/>
</dbReference>